<dbReference type="KEGG" id="blen:NCTC4824_01519"/>
<evidence type="ECO:0000256" key="5">
    <source>
        <dbReference type="ARBA" id="ARBA00023136"/>
    </source>
</evidence>
<dbReference type="Pfam" id="PF09678">
    <property type="entry name" value="Caa3_CtaG"/>
    <property type="match status" value="1"/>
</dbReference>
<accession>A0A2X4WA68</accession>
<keyword evidence="4 6" id="KW-1133">Transmembrane helix</keyword>
<dbReference type="Proteomes" id="UP000249134">
    <property type="component" value="Chromosome 1"/>
</dbReference>
<feature type="transmembrane region" description="Helical" evidence="6">
    <location>
        <begin position="88"/>
        <end position="112"/>
    </location>
</feature>
<keyword evidence="2" id="KW-1003">Cell membrane</keyword>
<protein>
    <submittedName>
        <fullName evidence="7">Membrane protein</fullName>
    </submittedName>
</protein>
<keyword evidence="3 6" id="KW-0812">Transmembrane</keyword>
<keyword evidence="8" id="KW-1185">Reference proteome</keyword>
<dbReference type="GO" id="GO:0005886">
    <property type="term" value="C:plasma membrane"/>
    <property type="evidence" value="ECO:0007669"/>
    <property type="project" value="UniProtKB-SubCell"/>
</dbReference>
<evidence type="ECO:0000256" key="2">
    <source>
        <dbReference type="ARBA" id="ARBA00022475"/>
    </source>
</evidence>
<gene>
    <name evidence="7" type="ORF">NCTC4824_01519</name>
</gene>
<evidence type="ECO:0000313" key="7">
    <source>
        <dbReference type="EMBL" id="SQI55772.1"/>
    </source>
</evidence>
<sequence length="281" mass="31762">MSINNHTHHIVGTHNYHTTGIVPQLFLAILFVLVLLIYTFAVIVSNRRYKRWPVYRTFFIISGVISAIVTVTGPLAERSHMNFTAHMLGHLLLGMLAPLLIVLAAPITLILRTLNVQVARRLSRFLRSPIVRIFNDPIVTSFLNIGGLWLLYTTDLYRVMQQNTLLHVLVHTHVFLAGYLYTAAIIYIDPTPHRCSYIYRVIIFMISLAGHGILSKYIYAHPPSGVPVYEAETGGMLMYFGGDAIDIVIIIILCFQWYRATRPRGLDKKTSKTIQSSLAKG</sequence>
<reference evidence="7 8" key="1">
    <citation type="submission" date="2018-06" db="EMBL/GenBank/DDBJ databases">
        <authorList>
            <consortium name="Pathogen Informatics"/>
            <person name="Doyle S."/>
        </authorList>
    </citation>
    <scope>NUCLEOTIDE SEQUENCE [LARGE SCALE GENOMIC DNA]</scope>
    <source>
        <strain evidence="7 8">NCTC4824</strain>
    </source>
</reference>
<dbReference type="RefSeq" id="WP_066137141.1">
    <property type="nucleotide sequence ID" value="NZ_CBCSGM010000001.1"/>
</dbReference>
<proteinExistence type="predicted"/>
<feature type="transmembrane region" description="Helical" evidence="6">
    <location>
        <begin position="197"/>
        <end position="219"/>
    </location>
</feature>
<comment type="subcellular location">
    <subcellularLocation>
        <location evidence="1">Cell membrane</location>
        <topology evidence="1">Multi-pass membrane protein</topology>
    </subcellularLocation>
</comment>
<keyword evidence="5 6" id="KW-0472">Membrane</keyword>
<dbReference type="STRING" id="1348624.GCA_001591545_00606"/>
<evidence type="ECO:0000256" key="4">
    <source>
        <dbReference type="ARBA" id="ARBA00022989"/>
    </source>
</evidence>
<feature type="transmembrane region" description="Helical" evidence="6">
    <location>
        <begin position="57"/>
        <end position="76"/>
    </location>
</feature>
<evidence type="ECO:0000256" key="3">
    <source>
        <dbReference type="ARBA" id="ARBA00022692"/>
    </source>
</evidence>
<dbReference type="InterPro" id="IPR019108">
    <property type="entry name" value="Caa3_assmbl_CtaG-rel"/>
</dbReference>
<feature type="transmembrane region" description="Helical" evidence="6">
    <location>
        <begin position="133"/>
        <end position="152"/>
    </location>
</feature>
<organism evidence="7 8">
    <name type="scientific">Lederbergia lenta</name>
    <name type="common">Bacillus lentus</name>
    <dbReference type="NCBI Taxonomy" id="1467"/>
    <lineage>
        <taxon>Bacteria</taxon>
        <taxon>Bacillati</taxon>
        <taxon>Bacillota</taxon>
        <taxon>Bacilli</taxon>
        <taxon>Bacillales</taxon>
        <taxon>Bacillaceae</taxon>
        <taxon>Lederbergia</taxon>
    </lineage>
</organism>
<evidence type="ECO:0000256" key="1">
    <source>
        <dbReference type="ARBA" id="ARBA00004651"/>
    </source>
</evidence>
<feature type="transmembrane region" description="Helical" evidence="6">
    <location>
        <begin position="25"/>
        <end position="45"/>
    </location>
</feature>
<evidence type="ECO:0000256" key="6">
    <source>
        <dbReference type="SAM" id="Phobius"/>
    </source>
</evidence>
<feature type="transmembrane region" description="Helical" evidence="6">
    <location>
        <begin position="239"/>
        <end position="258"/>
    </location>
</feature>
<dbReference type="AlphaFoldDB" id="A0A2X4WA68"/>
<dbReference type="EMBL" id="LS483476">
    <property type="protein sequence ID" value="SQI55772.1"/>
    <property type="molecule type" value="Genomic_DNA"/>
</dbReference>
<feature type="transmembrane region" description="Helical" evidence="6">
    <location>
        <begin position="164"/>
        <end position="188"/>
    </location>
</feature>
<evidence type="ECO:0000313" key="8">
    <source>
        <dbReference type="Proteomes" id="UP000249134"/>
    </source>
</evidence>
<name>A0A2X4WA68_LEDLE</name>